<dbReference type="AlphaFoldDB" id="A0A328B1T1"/>
<dbReference type="RefSeq" id="WP_111458435.1">
    <property type="nucleotide sequence ID" value="NZ_QFYP01000001.1"/>
</dbReference>
<dbReference type="InterPro" id="IPR016181">
    <property type="entry name" value="Acyl_CoA_acyltransferase"/>
</dbReference>
<keyword evidence="3" id="KW-1185">Reference proteome</keyword>
<evidence type="ECO:0000259" key="1">
    <source>
        <dbReference type="PROSITE" id="PS51186"/>
    </source>
</evidence>
<protein>
    <submittedName>
        <fullName evidence="2">N-acetyltransferase</fullName>
    </submittedName>
</protein>
<dbReference type="GO" id="GO:0005737">
    <property type="term" value="C:cytoplasm"/>
    <property type="evidence" value="ECO:0007669"/>
    <property type="project" value="TreeGrafter"/>
</dbReference>
<dbReference type="Proteomes" id="UP000249842">
    <property type="component" value="Unassembled WGS sequence"/>
</dbReference>
<dbReference type="Gene3D" id="3.40.630.30">
    <property type="match status" value="1"/>
</dbReference>
<dbReference type="GO" id="GO:0008999">
    <property type="term" value="F:protein-N-terminal-alanine acetyltransferase activity"/>
    <property type="evidence" value="ECO:0007669"/>
    <property type="project" value="TreeGrafter"/>
</dbReference>
<organism evidence="2 3">
    <name type="scientific">Phenylobacterium hankyongense</name>
    <dbReference type="NCBI Taxonomy" id="1813876"/>
    <lineage>
        <taxon>Bacteria</taxon>
        <taxon>Pseudomonadati</taxon>
        <taxon>Pseudomonadota</taxon>
        <taxon>Alphaproteobacteria</taxon>
        <taxon>Caulobacterales</taxon>
        <taxon>Caulobacteraceae</taxon>
        <taxon>Phenylobacterium</taxon>
    </lineage>
</organism>
<dbReference type="OrthoDB" id="5295305at2"/>
<dbReference type="InterPro" id="IPR000182">
    <property type="entry name" value="GNAT_dom"/>
</dbReference>
<dbReference type="Pfam" id="PF13302">
    <property type="entry name" value="Acetyltransf_3"/>
    <property type="match status" value="1"/>
</dbReference>
<dbReference type="EMBL" id="QFYP01000001">
    <property type="protein sequence ID" value="RAK61143.1"/>
    <property type="molecule type" value="Genomic_DNA"/>
</dbReference>
<keyword evidence="2" id="KW-0808">Transferase</keyword>
<gene>
    <name evidence="2" type="ORF">DJ021_15665</name>
</gene>
<dbReference type="InterPro" id="IPR051908">
    <property type="entry name" value="Ribosomal_N-acetyltransferase"/>
</dbReference>
<evidence type="ECO:0000313" key="2">
    <source>
        <dbReference type="EMBL" id="RAK61143.1"/>
    </source>
</evidence>
<sequence>MILETRRLPILETERLRLEPLTAADVEHVFPLMDDPEVMAYWDSPEIDDPDLVAEIVTGEVADMEAGLAVHWAMRGLADGAFLGCCDLSQIDRRHKRAEVGFMLGRDAWGRGYALEAMRSVIAYAAGSGLRKLNARTHLGNRRSEHLLAKLGFEEEGLIRGYVLRDGERRDCRLFGVLL</sequence>
<reference evidence="3" key="1">
    <citation type="submission" date="2018-05" db="EMBL/GenBank/DDBJ databases">
        <authorList>
            <person name="Li X."/>
        </authorList>
    </citation>
    <scope>NUCLEOTIDE SEQUENCE [LARGE SCALE GENOMIC DNA]</scope>
    <source>
        <strain evidence="3">HKS-05</strain>
    </source>
</reference>
<dbReference type="SUPFAM" id="SSF55729">
    <property type="entry name" value="Acyl-CoA N-acyltransferases (Nat)"/>
    <property type="match status" value="1"/>
</dbReference>
<evidence type="ECO:0000313" key="3">
    <source>
        <dbReference type="Proteomes" id="UP000249842"/>
    </source>
</evidence>
<dbReference type="PANTHER" id="PTHR43441">
    <property type="entry name" value="RIBOSOMAL-PROTEIN-SERINE ACETYLTRANSFERASE"/>
    <property type="match status" value="1"/>
</dbReference>
<feature type="domain" description="N-acetyltransferase" evidence="1">
    <location>
        <begin position="16"/>
        <end position="179"/>
    </location>
</feature>
<name>A0A328B1T1_9CAUL</name>
<dbReference type="PANTHER" id="PTHR43441:SF10">
    <property type="entry name" value="ACETYLTRANSFERASE"/>
    <property type="match status" value="1"/>
</dbReference>
<dbReference type="GO" id="GO:1990189">
    <property type="term" value="F:protein N-terminal-serine acetyltransferase activity"/>
    <property type="evidence" value="ECO:0007669"/>
    <property type="project" value="TreeGrafter"/>
</dbReference>
<dbReference type="PROSITE" id="PS51186">
    <property type="entry name" value="GNAT"/>
    <property type="match status" value="1"/>
</dbReference>
<proteinExistence type="predicted"/>
<accession>A0A328B1T1</accession>
<comment type="caution">
    <text evidence="2">The sequence shown here is derived from an EMBL/GenBank/DDBJ whole genome shotgun (WGS) entry which is preliminary data.</text>
</comment>